<accession>A0ABR8C7G7</accession>
<protein>
    <submittedName>
        <fullName evidence="1">DUF1802 family protein</fullName>
    </submittedName>
</protein>
<dbReference type="Pfam" id="PF08819">
    <property type="entry name" value="DUF1802"/>
    <property type="match status" value="1"/>
</dbReference>
<evidence type="ECO:0000313" key="1">
    <source>
        <dbReference type="EMBL" id="MBD2315467.1"/>
    </source>
</evidence>
<gene>
    <name evidence="1" type="ORF">H6G05_01215</name>
</gene>
<proteinExistence type="predicted"/>
<reference evidence="1 2" key="1">
    <citation type="journal article" date="2020" name="ISME J.">
        <title>Comparative genomics reveals insights into cyanobacterial evolution and habitat adaptation.</title>
        <authorList>
            <person name="Chen M.Y."/>
            <person name="Teng W.K."/>
            <person name="Zhao L."/>
            <person name="Hu C.X."/>
            <person name="Zhou Y.K."/>
            <person name="Han B.P."/>
            <person name="Song L.R."/>
            <person name="Shu W.S."/>
        </authorList>
    </citation>
    <scope>NUCLEOTIDE SEQUENCE [LARGE SCALE GENOMIC DNA]</scope>
    <source>
        <strain evidence="1 2">FACHB-1050</strain>
    </source>
</reference>
<name>A0ABR8C7G7_9CYAN</name>
<comment type="caution">
    <text evidence="1">The sequence shown here is derived from an EMBL/GenBank/DDBJ whole genome shotgun (WGS) entry which is preliminary data.</text>
</comment>
<keyword evidence="2" id="KW-1185">Reference proteome</keyword>
<evidence type="ECO:0000313" key="2">
    <source>
        <dbReference type="Proteomes" id="UP000618445"/>
    </source>
</evidence>
<dbReference type="EMBL" id="JACJQY010000001">
    <property type="protein sequence ID" value="MBD2315467.1"/>
    <property type="molecule type" value="Genomic_DNA"/>
</dbReference>
<organism evidence="1 2">
    <name type="scientific">Phormidium tenue FACHB-1050</name>
    <dbReference type="NCBI Taxonomy" id="2692857"/>
    <lineage>
        <taxon>Bacteria</taxon>
        <taxon>Bacillati</taxon>
        <taxon>Cyanobacteriota</taxon>
        <taxon>Cyanophyceae</taxon>
        <taxon>Oscillatoriophycideae</taxon>
        <taxon>Oscillatoriales</taxon>
        <taxon>Oscillatoriaceae</taxon>
        <taxon>Phormidium</taxon>
    </lineage>
</organism>
<sequence length="457" mass="51194">MISIANGLRISATNLDALRSGAIVGAFSKTFLAIDRSFALYPDLQVENADLVTVDLWAECKSCESIDNTFELLKISQLTALPIEELELIFQQRASIFLVVLRVYKLSNPIQVQQQSTGNFVPLPESITIFEKIPILDDEQFQQIRDQSKDLELLIVSNQSTDIILDDDDFLKINPNILNVEPQEVIDEENQTNNSLSWIKTISTLGDRSIEGADKKSTVKAGTDFENIVKRSLEFLGFTIDKAHKGGAGGLDLCCSQPYLLIGECKAGKSIPKGTTEEIMRIGMTKLATESEFKEAAKLIIGSGKPTPDVIKFSTKWKISIIKTKTLQKLVEFKAKYDGAINLFELKEYLQAGQIDDKIDEYIQKVESDIKLRSRIVQSVKKLAYMGTTQPNFERICTQYNAMFFTDNESVLHDQEGKDILIELSSPLAGYLGRVKGNGGNSDRFYYLRDLPIEKET</sequence>
<dbReference type="Proteomes" id="UP000618445">
    <property type="component" value="Unassembled WGS sequence"/>
</dbReference>
<dbReference type="RefSeq" id="WP_190575563.1">
    <property type="nucleotide sequence ID" value="NZ_CAWPQU010000001.1"/>
</dbReference>
<dbReference type="InterPro" id="IPR014923">
    <property type="entry name" value="DUF1802"/>
</dbReference>